<comment type="caution">
    <text evidence="5">The sequence shown here is derived from an EMBL/GenBank/DDBJ whole genome shotgun (WGS) entry which is preliminary data.</text>
</comment>
<dbReference type="InterPro" id="IPR013656">
    <property type="entry name" value="PAS_4"/>
</dbReference>
<dbReference type="Gene3D" id="3.30.450.20">
    <property type="entry name" value="PAS domain"/>
    <property type="match status" value="1"/>
</dbReference>
<keyword evidence="6" id="KW-1185">Reference proteome</keyword>
<dbReference type="InterPro" id="IPR016032">
    <property type="entry name" value="Sig_transdc_resp-reg_C-effctor"/>
</dbReference>
<dbReference type="AlphaFoldDB" id="A0A0W0WKQ8"/>
<feature type="domain" description="HTH luxR-type" evidence="4">
    <location>
        <begin position="144"/>
        <end position="208"/>
    </location>
</feature>
<dbReference type="PROSITE" id="PS50043">
    <property type="entry name" value="HTH_LUXR_2"/>
    <property type="match status" value="1"/>
</dbReference>
<dbReference type="PRINTS" id="PR00038">
    <property type="entry name" value="HTHLUXR"/>
</dbReference>
<dbReference type="InterPro" id="IPR035965">
    <property type="entry name" value="PAS-like_dom_sf"/>
</dbReference>
<evidence type="ECO:0000256" key="1">
    <source>
        <dbReference type="ARBA" id="ARBA00023015"/>
    </source>
</evidence>
<dbReference type="CDD" id="cd06170">
    <property type="entry name" value="LuxR_C_like"/>
    <property type="match status" value="1"/>
</dbReference>
<protein>
    <submittedName>
        <fullName evidence="5">LuxR family transcriptional regulator</fullName>
    </submittedName>
</protein>
<sequence>MLMLFQQFMTVVDPEQLYDWKYEGLANFSTLFFWKDKKGEYLGCNDSFAERVGFDKSQKILGCTDFDLCWADSASIFRLNDLQVIKNEKPKIIIETGKLMNGDLGKAISYKLPLRSASTHEVTGIIGIAIEFNQMEIPTDSLTHSIHISQLTKRQKECVFYLSKGLSIKQIARVLHLSPRTVEHYLEAVREKLDCHSLAQLKEKIFES</sequence>
<keyword evidence="2" id="KW-0238">DNA-binding</keyword>
<evidence type="ECO:0000313" key="6">
    <source>
        <dbReference type="Proteomes" id="UP000054725"/>
    </source>
</evidence>
<dbReference type="PATRIC" id="fig|45070.6.peg.2696"/>
<dbReference type="Pfam" id="PF08448">
    <property type="entry name" value="PAS_4"/>
    <property type="match status" value="1"/>
</dbReference>
<dbReference type="SUPFAM" id="SSF55785">
    <property type="entry name" value="PYP-like sensor domain (PAS domain)"/>
    <property type="match status" value="1"/>
</dbReference>
<keyword evidence="1" id="KW-0805">Transcription regulation</keyword>
<dbReference type="PANTHER" id="PTHR44688:SF16">
    <property type="entry name" value="DNA-BINDING TRANSCRIPTIONAL ACTIVATOR DEVR_DOSR"/>
    <property type="match status" value="1"/>
</dbReference>
<evidence type="ECO:0000259" key="4">
    <source>
        <dbReference type="PROSITE" id="PS50043"/>
    </source>
</evidence>
<dbReference type="OrthoDB" id="5634505at2"/>
<evidence type="ECO:0000313" key="5">
    <source>
        <dbReference type="EMBL" id="KTD32907.1"/>
    </source>
</evidence>
<dbReference type="GO" id="GO:0003677">
    <property type="term" value="F:DNA binding"/>
    <property type="evidence" value="ECO:0007669"/>
    <property type="project" value="UniProtKB-KW"/>
</dbReference>
<dbReference type="Pfam" id="PF00196">
    <property type="entry name" value="GerE"/>
    <property type="match status" value="1"/>
</dbReference>
<dbReference type="RefSeq" id="WP_058505542.1">
    <property type="nucleotide sequence ID" value="NZ_CAAAIF010000004.1"/>
</dbReference>
<dbReference type="PANTHER" id="PTHR44688">
    <property type="entry name" value="DNA-BINDING TRANSCRIPTIONAL ACTIVATOR DEVR_DOSR"/>
    <property type="match status" value="1"/>
</dbReference>
<organism evidence="5 6">
    <name type="scientific">Legionella nautarum</name>
    <dbReference type="NCBI Taxonomy" id="45070"/>
    <lineage>
        <taxon>Bacteria</taxon>
        <taxon>Pseudomonadati</taxon>
        <taxon>Pseudomonadota</taxon>
        <taxon>Gammaproteobacteria</taxon>
        <taxon>Legionellales</taxon>
        <taxon>Legionellaceae</taxon>
        <taxon>Legionella</taxon>
    </lineage>
</organism>
<dbReference type="InterPro" id="IPR036388">
    <property type="entry name" value="WH-like_DNA-bd_sf"/>
</dbReference>
<proteinExistence type="predicted"/>
<dbReference type="EMBL" id="LNYO01000024">
    <property type="protein sequence ID" value="KTD32907.1"/>
    <property type="molecule type" value="Genomic_DNA"/>
</dbReference>
<keyword evidence="3" id="KW-0804">Transcription</keyword>
<dbReference type="InterPro" id="IPR000792">
    <property type="entry name" value="Tscrpt_reg_LuxR_C"/>
</dbReference>
<name>A0A0W0WKQ8_9GAMM</name>
<dbReference type="STRING" id="45070.Lnau_2555"/>
<evidence type="ECO:0000256" key="3">
    <source>
        <dbReference type="ARBA" id="ARBA00023163"/>
    </source>
</evidence>
<dbReference type="SUPFAM" id="SSF46894">
    <property type="entry name" value="C-terminal effector domain of the bipartite response regulators"/>
    <property type="match status" value="1"/>
</dbReference>
<evidence type="ECO:0000256" key="2">
    <source>
        <dbReference type="ARBA" id="ARBA00023125"/>
    </source>
</evidence>
<accession>A0A0W0WKQ8</accession>
<reference evidence="5 6" key="1">
    <citation type="submission" date="2015-11" db="EMBL/GenBank/DDBJ databases">
        <title>Genomic analysis of 38 Legionella species identifies large and diverse effector repertoires.</title>
        <authorList>
            <person name="Burstein D."/>
            <person name="Amaro F."/>
            <person name="Zusman T."/>
            <person name="Lifshitz Z."/>
            <person name="Cohen O."/>
            <person name="Gilbert J.A."/>
            <person name="Pupko T."/>
            <person name="Shuman H.A."/>
            <person name="Segal G."/>
        </authorList>
    </citation>
    <scope>NUCLEOTIDE SEQUENCE [LARGE SCALE GENOMIC DNA]</scope>
    <source>
        <strain evidence="5 6">ATCC 49506</strain>
    </source>
</reference>
<dbReference type="GO" id="GO:0006355">
    <property type="term" value="P:regulation of DNA-templated transcription"/>
    <property type="evidence" value="ECO:0007669"/>
    <property type="project" value="InterPro"/>
</dbReference>
<dbReference type="SMART" id="SM00421">
    <property type="entry name" value="HTH_LUXR"/>
    <property type="match status" value="1"/>
</dbReference>
<gene>
    <name evidence="5" type="ORF">Lnau_2555</name>
</gene>
<dbReference type="Proteomes" id="UP000054725">
    <property type="component" value="Unassembled WGS sequence"/>
</dbReference>
<dbReference type="Gene3D" id="1.10.10.10">
    <property type="entry name" value="Winged helix-like DNA-binding domain superfamily/Winged helix DNA-binding domain"/>
    <property type="match status" value="1"/>
</dbReference>